<dbReference type="Pfam" id="PF00072">
    <property type="entry name" value="Response_reg"/>
    <property type="match status" value="1"/>
</dbReference>
<dbReference type="InterPro" id="IPR003594">
    <property type="entry name" value="HATPase_dom"/>
</dbReference>
<dbReference type="InterPro" id="IPR036097">
    <property type="entry name" value="HisK_dim/P_sf"/>
</dbReference>
<dbReference type="PANTHER" id="PTHR43065">
    <property type="entry name" value="SENSOR HISTIDINE KINASE"/>
    <property type="match status" value="1"/>
</dbReference>
<dbReference type="PROSITE" id="PS50109">
    <property type="entry name" value="HIS_KIN"/>
    <property type="match status" value="1"/>
</dbReference>
<dbReference type="InterPro" id="IPR004358">
    <property type="entry name" value="Sig_transdc_His_kin-like_C"/>
</dbReference>
<evidence type="ECO:0000256" key="1">
    <source>
        <dbReference type="ARBA" id="ARBA00000085"/>
    </source>
</evidence>
<reference evidence="9 10" key="1">
    <citation type="submission" date="2020-08" db="EMBL/GenBank/DDBJ databases">
        <title>Genomic Encyclopedia of Type Strains, Phase IV (KMG-IV): sequencing the most valuable type-strain genomes for metagenomic binning, comparative biology and taxonomic classification.</title>
        <authorList>
            <person name="Goeker M."/>
        </authorList>
    </citation>
    <scope>NUCLEOTIDE SEQUENCE [LARGE SCALE GENOMIC DNA]</scope>
    <source>
        <strain evidence="9 10">DSM 25024</strain>
    </source>
</reference>
<evidence type="ECO:0000256" key="3">
    <source>
        <dbReference type="ARBA" id="ARBA00022553"/>
    </source>
</evidence>
<dbReference type="SUPFAM" id="SSF55785">
    <property type="entry name" value="PYP-like sensor domain (PAS domain)"/>
    <property type="match status" value="2"/>
</dbReference>
<dbReference type="EMBL" id="JACIDO010000001">
    <property type="protein sequence ID" value="MBB3934229.1"/>
    <property type="molecule type" value="Genomic_DNA"/>
</dbReference>
<evidence type="ECO:0000259" key="5">
    <source>
        <dbReference type="PROSITE" id="PS50109"/>
    </source>
</evidence>
<keyword evidence="3 4" id="KW-0597">Phosphoprotein</keyword>
<dbReference type="SMART" id="SM00387">
    <property type="entry name" value="HATPase_c"/>
    <property type="match status" value="1"/>
</dbReference>
<dbReference type="PROSITE" id="PS50110">
    <property type="entry name" value="RESPONSE_REGULATORY"/>
    <property type="match status" value="1"/>
</dbReference>
<dbReference type="InterPro" id="IPR013655">
    <property type="entry name" value="PAS_fold_3"/>
</dbReference>
<dbReference type="Pfam" id="PF08447">
    <property type="entry name" value="PAS_3"/>
    <property type="match status" value="1"/>
</dbReference>
<dbReference type="SUPFAM" id="SSF47384">
    <property type="entry name" value="Homodimeric domain of signal transducing histidine kinase"/>
    <property type="match status" value="1"/>
</dbReference>
<comment type="catalytic activity">
    <reaction evidence="1">
        <text>ATP + protein L-histidine = ADP + protein N-phospho-L-histidine.</text>
        <dbReference type="EC" id="2.7.13.3"/>
    </reaction>
</comment>
<dbReference type="InterPro" id="IPR001789">
    <property type="entry name" value="Sig_transdc_resp-reg_receiver"/>
</dbReference>
<evidence type="ECO:0000313" key="9">
    <source>
        <dbReference type="EMBL" id="MBB3934229.1"/>
    </source>
</evidence>
<gene>
    <name evidence="9" type="ORF">GGR05_000340</name>
</gene>
<dbReference type="Proteomes" id="UP000531216">
    <property type="component" value="Unassembled WGS sequence"/>
</dbReference>
<dbReference type="SUPFAM" id="SSF52172">
    <property type="entry name" value="CheY-like"/>
    <property type="match status" value="1"/>
</dbReference>
<dbReference type="CDD" id="cd00130">
    <property type="entry name" value="PAS"/>
    <property type="match status" value="2"/>
</dbReference>
<dbReference type="PROSITE" id="PS50112">
    <property type="entry name" value="PAS"/>
    <property type="match status" value="1"/>
</dbReference>
<dbReference type="InterPro" id="IPR013656">
    <property type="entry name" value="PAS_4"/>
</dbReference>
<evidence type="ECO:0000259" key="7">
    <source>
        <dbReference type="PROSITE" id="PS50112"/>
    </source>
</evidence>
<dbReference type="PROSITE" id="PS50113">
    <property type="entry name" value="PAC"/>
    <property type="match status" value="1"/>
</dbReference>
<dbReference type="SMART" id="SM00448">
    <property type="entry name" value="REC"/>
    <property type="match status" value="1"/>
</dbReference>
<evidence type="ECO:0000259" key="8">
    <source>
        <dbReference type="PROSITE" id="PS50113"/>
    </source>
</evidence>
<accession>A0A7W6FSJ6</accession>
<dbReference type="InterPro" id="IPR005467">
    <property type="entry name" value="His_kinase_dom"/>
</dbReference>
<dbReference type="Gene3D" id="3.40.50.2300">
    <property type="match status" value="1"/>
</dbReference>
<dbReference type="Gene3D" id="3.30.450.20">
    <property type="entry name" value="PAS domain"/>
    <property type="match status" value="3"/>
</dbReference>
<dbReference type="InterPro" id="IPR000014">
    <property type="entry name" value="PAS"/>
</dbReference>
<dbReference type="SMART" id="SM00086">
    <property type="entry name" value="PAC"/>
    <property type="match status" value="2"/>
</dbReference>
<dbReference type="SMART" id="SM00091">
    <property type="entry name" value="PAS"/>
    <property type="match status" value="3"/>
</dbReference>
<evidence type="ECO:0000313" key="10">
    <source>
        <dbReference type="Proteomes" id="UP000531216"/>
    </source>
</evidence>
<proteinExistence type="predicted"/>
<dbReference type="SUPFAM" id="SSF55874">
    <property type="entry name" value="ATPase domain of HSP90 chaperone/DNA topoisomerase II/histidine kinase"/>
    <property type="match status" value="1"/>
</dbReference>
<evidence type="ECO:0000256" key="2">
    <source>
        <dbReference type="ARBA" id="ARBA00012438"/>
    </source>
</evidence>
<name>A0A7W6FSJ6_9HYPH</name>
<organism evidence="9 10">
    <name type="scientific">Aureimonas phyllosphaerae</name>
    <dbReference type="NCBI Taxonomy" id="1166078"/>
    <lineage>
        <taxon>Bacteria</taxon>
        <taxon>Pseudomonadati</taxon>
        <taxon>Pseudomonadota</taxon>
        <taxon>Alphaproteobacteria</taxon>
        <taxon>Hyphomicrobiales</taxon>
        <taxon>Aurantimonadaceae</taxon>
        <taxon>Aureimonas</taxon>
    </lineage>
</organism>
<dbReference type="AlphaFoldDB" id="A0A7W6FSJ6"/>
<dbReference type="Pfam" id="PF02518">
    <property type="entry name" value="HATPase_c"/>
    <property type="match status" value="1"/>
</dbReference>
<dbReference type="InterPro" id="IPR011006">
    <property type="entry name" value="CheY-like_superfamily"/>
</dbReference>
<dbReference type="Pfam" id="PF00512">
    <property type="entry name" value="HisKA"/>
    <property type="match status" value="1"/>
</dbReference>
<dbReference type="Gene3D" id="3.30.565.10">
    <property type="entry name" value="Histidine kinase-like ATPase, C-terminal domain"/>
    <property type="match status" value="1"/>
</dbReference>
<feature type="domain" description="Histidine kinase" evidence="5">
    <location>
        <begin position="468"/>
        <end position="684"/>
    </location>
</feature>
<dbReference type="Pfam" id="PF13426">
    <property type="entry name" value="PAS_9"/>
    <property type="match status" value="1"/>
</dbReference>
<dbReference type="InterPro" id="IPR036890">
    <property type="entry name" value="HATPase_C_sf"/>
</dbReference>
<dbReference type="SMART" id="SM00388">
    <property type="entry name" value="HisKA"/>
    <property type="match status" value="1"/>
</dbReference>
<dbReference type="InterPro" id="IPR000700">
    <property type="entry name" value="PAS-assoc_C"/>
</dbReference>
<feature type="modified residue" description="4-aspartylphosphate" evidence="4">
    <location>
        <position position="759"/>
    </location>
</feature>
<dbReference type="RefSeq" id="WP_090958763.1">
    <property type="nucleotide sequence ID" value="NZ_FOOA01000001.1"/>
</dbReference>
<keyword evidence="10" id="KW-1185">Reference proteome</keyword>
<evidence type="ECO:0000256" key="4">
    <source>
        <dbReference type="PROSITE-ProRule" id="PRU00169"/>
    </source>
</evidence>
<sequence>MPAVVEKAFLQKLAETGGACGTLIASHDWRATALADAAAWTPALRTSLSIVLRSPVPMVLLWGPEGLCLYNDAFSILVGDRHPDLLGASVRDAGLDALGLDAETMAGVLGGKALTDHARELTFRRDGAVRQVFVDLGCSPVAGEDEAPAGILCVVTDVTDRVLAERQRDAAETVLKDSEAEFRLMVDTVPQIIWIADANGQMEFLSRQFSEYTGAGFRSMSPGEIAGAFIHSDDAPHVVAAFQKARDNDEAHFSEHRILSAAGEYRWFLDRAHSYRDRHTGEVTRWFGASVDIHDRRLAEEGLRELNANLEERVAERTAERNLLGAIVEHTDVMVMAVDLDYNILAINAANADEFERVFGLRPKAGDNILAHLADRPEQQAEVRAGWARGLGGEPVTFIEEFGDPERARPYYEVTFRPLHDAEGALIGCYQFVTDVTDRLRREAELIEAQSALRQSQKLEAIGQLTGGVAHDFNNLLMAILGNLELLRKHLPADPRTARLIDGAVLGAQRGTALTQRLLAFARRQDLSVEPRDLSEIVNGMVDLLEQSIGSGIELAISHPAEAPIALVDANQMELAILNLAVNARDAMPNGGQLTLEIDHAAGDGDLVPGDYVRVVMTDTGQGMDDETLKKATEPFFSTKGVGKGTGLGLSMIHGLASQLQGTLRLSSVVGEGTRAELWLPRASRDAAPIVVAAAEPIIVEPGELPPARILVVDDDMLVSMSTVDMLRDLGHDVLEAASGAEALEILAQDGPFDLMITDYAMPRMNGAELARAARGSYPRLPILLATGNAEMPADERLDLPRLGKPYNQSQLATQLHRLLRG</sequence>
<feature type="domain" description="Response regulatory" evidence="6">
    <location>
        <begin position="709"/>
        <end position="820"/>
    </location>
</feature>
<dbReference type="CDD" id="cd00082">
    <property type="entry name" value="HisKA"/>
    <property type="match status" value="1"/>
</dbReference>
<protein>
    <recommendedName>
        <fullName evidence="2">histidine kinase</fullName>
        <ecNumber evidence="2">2.7.13.3</ecNumber>
    </recommendedName>
</protein>
<dbReference type="EC" id="2.7.13.3" evidence="2"/>
<dbReference type="Pfam" id="PF08448">
    <property type="entry name" value="PAS_4"/>
    <property type="match status" value="1"/>
</dbReference>
<comment type="caution">
    <text evidence="9">The sequence shown here is derived from an EMBL/GenBank/DDBJ whole genome shotgun (WGS) entry which is preliminary data.</text>
</comment>
<dbReference type="Gene3D" id="1.10.287.130">
    <property type="match status" value="1"/>
</dbReference>
<dbReference type="InterPro" id="IPR035965">
    <property type="entry name" value="PAS-like_dom_sf"/>
</dbReference>
<evidence type="ECO:0000259" key="6">
    <source>
        <dbReference type="PROSITE" id="PS50110"/>
    </source>
</evidence>
<dbReference type="InterPro" id="IPR003661">
    <property type="entry name" value="HisK_dim/P_dom"/>
</dbReference>
<dbReference type="PANTHER" id="PTHR43065:SF42">
    <property type="entry name" value="TWO-COMPONENT SENSOR PPRA"/>
    <property type="match status" value="1"/>
</dbReference>
<dbReference type="NCBIfam" id="TIGR00229">
    <property type="entry name" value="sensory_box"/>
    <property type="match status" value="2"/>
</dbReference>
<feature type="domain" description="PAC" evidence="8">
    <location>
        <begin position="252"/>
        <end position="305"/>
    </location>
</feature>
<feature type="domain" description="PAS" evidence="7">
    <location>
        <begin position="178"/>
        <end position="249"/>
    </location>
</feature>
<dbReference type="OrthoDB" id="7967436at2"/>
<dbReference type="PRINTS" id="PR00344">
    <property type="entry name" value="BCTRLSENSOR"/>
</dbReference>
<dbReference type="InterPro" id="IPR001610">
    <property type="entry name" value="PAC"/>
</dbReference>
<dbReference type="GO" id="GO:0000155">
    <property type="term" value="F:phosphorelay sensor kinase activity"/>
    <property type="evidence" value="ECO:0007669"/>
    <property type="project" value="InterPro"/>
</dbReference>